<dbReference type="Proteomes" id="UP000326396">
    <property type="component" value="Linkage Group LG5"/>
</dbReference>
<dbReference type="AlphaFoldDB" id="A0A5N6MM81"/>
<dbReference type="EMBL" id="SZYD01000015">
    <property type="protein sequence ID" value="KAD3641350.1"/>
    <property type="molecule type" value="Genomic_DNA"/>
</dbReference>
<comment type="caution">
    <text evidence="1">The sequence shown here is derived from an EMBL/GenBank/DDBJ whole genome shotgun (WGS) entry which is preliminary data.</text>
</comment>
<evidence type="ECO:0000313" key="1">
    <source>
        <dbReference type="EMBL" id="KAD3641350.1"/>
    </source>
</evidence>
<proteinExistence type="predicted"/>
<name>A0A5N6MM81_9ASTR</name>
<keyword evidence="2" id="KW-1185">Reference proteome</keyword>
<evidence type="ECO:0000313" key="2">
    <source>
        <dbReference type="Proteomes" id="UP000326396"/>
    </source>
</evidence>
<sequence>MALSLKFRVHRINSLHMPSAFFHFLSLTAADFRLSQPSSFVQTYHRLDLKHLKPSQLPLLLNRKGLRPIEAFTTLGQTYLALTAFNKNPIEALIAFKPKFEPIAGFPYDRSNLSNTSPINLLDSFTQSAFTTSQIVRTSHKFVSQPSLITPTPLNHTGSWSASFFLCLPATTATTASGEG</sequence>
<gene>
    <name evidence="1" type="ORF">E3N88_30574</name>
</gene>
<organism evidence="1 2">
    <name type="scientific">Mikania micrantha</name>
    <name type="common">bitter vine</name>
    <dbReference type="NCBI Taxonomy" id="192012"/>
    <lineage>
        <taxon>Eukaryota</taxon>
        <taxon>Viridiplantae</taxon>
        <taxon>Streptophyta</taxon>
        <taxon>Embryophyta</taxon>
        <taxon>Tracheophyta</taxon>
        <taxon>Spermatophyta</taxon>
        <taxon>Magnoliopsida</taxon>
        <taxon>eudicotyledons</taxon>
        <taxon>Gunneridae</taxon>
        <taxon>Pentapetalae</taxon>
        <taxon>asterids</taxon>
        <taxon>campanulids</taxon>
        <taxon>Asterales</taxon>
        <taxon>Asteraceae</taxon>
        <taxon>Asteroideae</taxon>
        <taxon>Heliantheae alliance</taxon>
        <taxon>Eupatorieae</taxon>
        <taxon>Mikania</taxon>
    </lineage>
</organism>
<reference evidence="1 2" key="1">
    <citation type="submission" date="2019-05" db="EMBL/GenBank/DDBJ databases">
        <title>Mikania micrantha, genome provides insights into the molecular mechanism of rapid growth.</title>
        <authorList>
            <person name="Liu B."/>
        </authorList>
    </citation>
    <scope>NUCLEOTIDE SEQUENCE [LARGE SCALE GENOMIC DNA]</scope>
    <source>
        <strain evidence="1">NLD-2019</strain>
        <tissue evidence="1">Leaf</tissue>
    </source>
</reference>
<accession>A0A5N6MM81</accession>
<protein>
    <submittedName>
        <fullName evidence="1">Uncharacterized protein</fullName>
    </submittedName>
</protein>